<organism evidence="3 4">
    <name type="scientific">Hyaloscypha hepaticicola</name>
    <dbReference type="NCBI Taxonomy" id="2082293"/>
    <lineage>
        <taxon>Eukaryota</taxon>
        <taxon>Fungi</taxon>
        <taxon>Dikarya</taxon>
        <taxon>Ascomycota</taxon>
        <taxon>Pezizomycotina</taxon>
        <taxon>Leotiomycetes</taxon>
        <taxon>Helotiales</taxon>
        <taxon>Hyaloscyphaceae</taxon>
        <taxon>Hyaloscypha</taxon>
    </lineage>
</organism>
<dbReference type="EMBL" id="KZ613482">
    <property type="protein sequence ID" value="PMD21161.1"/>
    <property type="molecule type" value="Genomic_DNA"/>
</dbReference>
<evidence type="ECO:0000256" key="1">
    <source>
        <dbReference type="PROSITE-ProRule" id="PRU00042"/>
    </source>
</evidence>
<proteinExistence type="predicted"/>
<keyword evidence="1" id="KW-0479">Metal-binding</keyword>
<evidence type="ECO:0000313" key="3">
    <source>
        <dbReference type="EMBL" id="PMD21161.1"/>
    </source>
</evidence>
<dbReference type="GO" id="GO:0008270">
    <property type="term" value="F:zinc ion binding"/>
    <property type="evidence" value="ECO:0007669"/>
    <property type="project" value="UniProtKB-KW"/>
</dbReference>
<dbReference type="Pfam" id="PF00096">
    <property type="entry name" value="zf-C2H2"/>
    <property type="match status" value="1"/>
</dbReference>
<evidence type="ECO:0000259" key="2">
    <source>
        <dbReference type="PROSITE" id="PS50157"/>
    </source>
</evidence>
<dbReference type="PROSITE" id="PS00028">
    <property type="entry name" value="ZINC_FINGER_C2H2_1"/>
    <property type="match status" value="1"/>
</dbReference>
<reference evidence="3 4" key="1">
    <citation type="submission" date="2016-05" db="EMBL/GenBank/DDBJ databases">
        <title>A degradative enzymes factory behind the ericoid mycorrhizal symbiosis.</title>
        <authorList>
            <consortium name="DOE Joint Genome Institute"/>
            <person name="Martino E."/>
            <person name="Morin E."/>
            <person name="Grelet G."/>
            <person name="Kuo A."/>
            <person name="Kohler A."/>
            <person name="Daghino S."/>
            <person name="Barry K."/>
            <person name="Choi C."/>
            <person name="Cichocki N."/>
            <person name="Clum A."/>
            <person name="Copeland A."/>
            <person name="Hainaut M."/>
            <person name="Haridas S."/>
            <person name="Labutti K."/>
            <person name="Lindquist E."/>
            <person name="Lipzen A."/>
            <person name="Khouja H.-R."/>
            <person name="Murat C."/>
            <person name="Ohm R."/>
            <person name="Olson A."/>
            <person name="Spatafora J."/>
            <person name="Veneault-Fourrey C."/>
            <person name="Henrissat B."/>
            <person name="Grigoriev I."/>
            <person name="Martin F."/>
            <person name="Perotto S."/>
        </authorList>
    </citation>
    <scope>NUCLEOTIDE SEQUENCE [LARGE SCALE GENOMIC DNA]</scope>
    <source>
        <strain evidence="3 4">UAMH 7357</strain>
    </source>
</reference>
<sequence length="174" mass="19465">MLPDYLSLNDLAHQSPADQHVWAGDVHPQSTALNIPEVSNYPAIASPGHNFWPPQQAPTIAAPQNLNGFYNPHLMQPQMMVQPQALPNVNSINPSFYPTPFLPSPISPPRTPCPLCSESFARPSDLNRHVQSLHLGIKYHCDFWLGCPNNGGKGYCRLEKLRTHQREKHGFAWS</sequence>
<feature type="domain" description="C2H2-type" evidence="2">
    <location>
        <begin position="111"/>
        <end position="139"/>
    </location>
</feature>
<evidence type="ECO:0000313" key="4">
    <source>
        <dbReference type="Proteomes" id="UP000235672"/>
    </source>
</evidence>
<keyword evidence="1" id="KW-0862">Zinc</keyword>
<gene>
    <name evidence="3" type="ORF">NA56DRAFT_645863</name>
</gene>
<accession>A0A2J6Q4L3</accession>
<dbReference type="OrthoDB" id="2687452at2759"/>
<keyword evidence="4" id="KW-1185">Reference proteome</keyword>
<keyword evidence="1" id="KW-0863">Zinc-finger</keyword>
<dbReference type="PROSITE" id="PS50157">
    <property type="entry name" value="ZINC_FINGER_C2H2_2"/>
    <property type="match status" value="1"/>
</dbReference>
<dbReference type="InterPro" id="IPR013087">
    <property type="entry name" value="Znf_C2H2_type"/>
</dbReference>
<dbReference type="Gene3D" id="3.30.160.60">
    <property type="entry name" value="Classic Zinc Finger"/>
    <property type="match status" value="1"/>
</dbReference>
<dbReference type="AlphaFoldDB" id="A0A2J6Q4L3"/>
<dbReference type="Proteomes" id="UP000235672">
    <property type="component" value="Unassembled WGS sequence"/>
</dbReference>
<protein>
    <recommendedName>
        <fullName evidence="2">C2H2-type domain-containing protein</fullName>
    </recommendedName>
</protein>
<dbReference type="SMART" id="SM00355">
    <property type="entry name" value="ZnF_C2H2"/>
    <property type="match status" value="2"/>
</dbReference>
<name>A0A2J6Q4L3_9HELO</name>